<evidence type="ECO:0000256" key="1">
    <source>
        <dbReference type="ARBA" id="ARBA00022729"/>
    </source>
</evidence>
<evidence type="ECO:0000256" key="2">
    <source>
        <dbReference type="SAM" id="SignalP"/>
    </source>
</evidence>
<dbReference type="PANTHER" id="PTHR30222:SF2">
    <property type="entry name" value="ABC TRANSPORTER SUBSTRATE-BINDING PROTEIN"/>
    <property type="match status" value="1"/>
</dbReference>
<name>A0A347UIK5_9RHOB</name>
<organism evidence="3 4">
    <name type="scientific">Profundibacter amoris</name>
    <dbReference type="NCBI Taxonomy" id="2171755"/>
    <lineage>
        <taxon>Bacteria</taxon>
        <taxon>Pseudomonadati</taxon>
        <taxon>Pseudomonadota</taxon>
        <taxon>Alphaproteobacteria</taxon>
        <taxon>Rhodobacterales</taxon>
        <taxon>Paracoccaceae</taxon>
        <taxon>Profundibacter</taxon>
    </lineage>
</organism>
<dbReference type="EMBL" id="CP032125">
    <property type="protein sequence ID" value="AXX98683.1"/>
    <property type="molecule type" value="Genomic_DNA"/>
</dbReference>
<feature type="chain" id="PRO_5016566325" evidence="2">
    <location>
        <begin position="21"/>
        <end position="356"/>
    </location>
</feature>
<dbReference type="SUPFAM" id="SSF53850">
    <property type="entry name" value="Periplasmic binding protein-like II"/>
    <property type="match status" value="1"/>
</dbReference>
<dbReference type="RefSeq" id="WP_118943337.1">
    <property type="nucleotide sequence ID" value="NZ_CP032125.1"/>
</dbReference>
<dbReference type="InterPro" id="IPR006059">
    <property type="entry name" value="SBP"/>
</dbReference>
<dbReference type="KEGG" id="pamo:BAR1_12580"/>
<keyword evidence="4" id="KW-1185">Reference proteome</keyword>
<keyword evidence="1 2" id="KW-0732">Signal</keyword>
<dbReference type="AlphaFoldDB" id="A0A347UIK5"/>
<accession>A0A347UIK5</accession>
<dbReference type="Proteomes" id="UP000261704">
    <property type="component" value="Chromosome"/>
</dbReference>
<protein>
    <submittedName>
        <fullName evidence="3">ABC transporter substrate-binding protein</fullName>
    </submittedName>
</protein>
<proteinExistence type="predicted"/>
<gene>
    <name evidence="3" type="ORF">BAR1_12580</name>
</gene>
<reference evidence="3 4" key="1">
    <citation type="submission" date="2018-09" db="EMBL/GenBank/DDBJ databases">
        <title>Profundibacter amoris BAR1 gen. nov., sp. nov., a new member of the Roseobacter clade isolated at Lokis Castle Vent Field on the Arctic Mid-Oceanic Ridge.</title>
        <authorList>
            <person name="Le Moine Bauer S."/>
            <person name="Sjoeberg A.G."/>
            <person name="L'Haridon S."/>
            <person name="Stokke R."/>
            <person name="Roalkvam I."/>
            <person name="Steen I.H."/>
            <person name="Dahle H."/>
        </authorList>
    </citation>
    <scope>NUCLEOTIDE SEQUENCE [LARGE SCALE GENOMIC DNA]</scope>
    <source>
        <strain evidence="3 4">BAR1</strain>
    </source>
</reference>
<dbReference type="OrthoDB" id="9815444at2"/>
<dbReference type="Gene3D" id="3.40.190.10">
    <property type="entry name" value="Periplasmic binding protein-like II"/>
    <property type="match status" value="2"/>
</dbReference>
<dbReference type="PANTHER" id="PTHR30222">
    <property type="entry name" value="SPERMIDINE/PUTRESCINE-BINDING PERIPLASMIC PROTEIN"/>
    <property type="match status" value="1"/>
</dbReference>
<dbReference type="CDD" id="cd13589">
    <property type="entry name" value="PBP2_polyamine_RpCGA009"/>
    <property type="match status" value="1"/>
</dbReference>
<evidence type="ECO:0000313" key="3">
    <source>
        <dbReference type="EMBL" id="AXX98683.1"/>
    </source>
</evidence>
<feature type="signal peptide" evidence="2">
    <location>
        <begin position="1"/>
        <end position="20"/>
    </location>
</feature>
<sequence>MKKILILTTALSGFAFAATAAEVTVMSWGGAYTKSQVEAYHKPFTAETGITVNSVDADNPATPIKAQVEAGNVTIDVADVEFSDAIRLCDEGLLEEIDPAILPAAPDGTPATEDFIDGAIQDCAVANIVWSTVFAYNKDNVDGTPTSIADFFDTTKFPGKRGLRKSAKATLEMALMADGVPSDKVYEVLNTPEGVDRAFAKLDTIKGDIVWWEAGAQPPQLLADGEVVMSTAYNGRIFNAAVAESQPLEVVWDGQILDFDLFVIPKGAPNKDEAMKFIAFATDTKRLADQASYISYGPARKSSGALVGLYQDGKTEMAPHMPTAEANLGNALVNNFEFWVDHDAELNERFNAWLAK</sequence>
<dbReference type="Pfam" id="PF13416">
    <property type="entry name" value="SBP_bac_8"/>
    <property type="match status" value="1"/>
</dbReference>
<evidence type="ECO:0000313" key="4">
    <source>
        <dbReference type="Proteomes" id="UP000261704"/>
    </source>
</evidence>